<keyword evidence="2" id="KW-0946">Virion</keyword>
<gene>
    <name evidence="2" type="ORF">ACFSKK_07405</name>
</gene>
<evidence type="ECO:0000259" key="1">
    <source>
        <dbReference type="Pfam" id="PF07552"/>
    </source>
</evidence>
<accession>A0ABW5BXF8</accession>
<organism evidence="2 3">
    <name type="scientific">Metabacillus endolithicus</name>
    <dbReference type="NCBI Taxonomy" id="1535204"/>
    <lineage>
        <taxon>Bacteria</taxon>
        <taxon>Bacillati</taxon>
        <taxon>Bacillota</taxon>
        <taxon>Bacilli</taxon>
        <taxon>Bacillales</taxon>
        <taxon>Bacillaceae</taxon>
        <taxon>Metabacillus</taxon>
    </lineage>
</organism>
<sequence length="161" mass="17743">MLAKPYEWAKLNSKLCQSTNNDSYQEVLDGNNFFIEDHETGSQGSNQVNETEQISSEAIIIRDSCEIEVSSTDTQVAASLQVAIQAAITLVINLTIADSEQAEKITQQLLQETDIKQLNKQNLVIENSRNVNITTTDTDFAVSLQSLLQVLVALVADIDIL</sequence>
<name>A0ABW5BXF8_9BACI</name>
<keyword evidence="2" id="KW-0167">Capsid protein</keyword>
<keyword evidence="3" id="KW-1185">Reference proteome</keyword>
<comment type="caution">
    <text evidence="2">The sequence shown here is derived from an EMBL/GenBank/DDBJ whole genome shotgun (WGS) entry which is preliminary data.</text>
</comment>
<proteinExistence type="predicted"/>
<feature type="domain" description="Spore coat protein X/V" evidence="1">
    <location>
        <begin position="103"/>
        <end position="160"/>
    </location>
</feature>
<dbReference type="EMBL" id="JBHUIK010000001">
    <property type="protein sequence ID" value="MFD2213521.1"/>
    <property type="molecule type" value="Genomic_DNA"/>
</dbReference>
<evidence type="ECO:0000313" key="2">
    <source>
        <dbReference type="EMBL" id="MFD2213521.1"/>
    </source>
</evidence>
<reference evidence="3" key="1">
    <citation type="journal article" date="2019" name="Int. J. Syst. Evol. Microbiol.">
        <title>The Global Catalogue of Microorganisms (GCM) 10K type strain sequencing project: providing services to taxonomists for standard genome sequencing and annotation.</title>
        <authorList>
            <consortium name="The Broad Institute Genomics Platform"/>
            <consortium name="The Broad Institute Genome Sequencing Center for Infectious Disease"/>
            <person name="Wu L."/>
            <person name="Ma J."/>
        </authorList>
    </citation>
    <scope>NUCLEOTIDE SEQUENCE [LARGE SCALE GENOMIC DNA]</scope>
    <source>
        <strain evidence="3">CGMCC 1.15474</strain>
    </source>
</reference>
<dbReference type="InterPro" id="IPR011428">
    <property type="entry name" value="Spore_coat_X/V"/>
</dbReference>
<dbReference type="RefSeq" id="WP_247340596.1">
    <property type="nucleotide sequence ID" value="NZ_CP095550.1"/>
</dbReference>
<dbReference type="Proteomes" id="UP001597318">
    <property type="component" value="Unassembled WGS sequence"/>
</dbReference>
<dbReference type="Pfam" id="PF07552">
    <property type="entry name" value="Coat_X"/>
    <property type="match status" value="2"/>
</dbReference>
<evidence type="ECO:0000313" key="3">
    <source>
        <dbReference type="Proteomes" id="UP001597318"/>
    </source>
</evidence>
<protein>
    <submittedName>
        <fullName evidence="2">Spore coat protein</fullName>
    </submittedName>
</protein>
<feature type="domain" description="Spore coat protein X/V" evidence="1">
    <location>
        <begin position="42"/>
        <end position="96"/>
    </location>
</feature>